<name>A0A0A5SFU9_MORMO</name>
<dbReference type="OrthoDB" id="9802672at2"/>
<dbReference type="GO" id="GO:0006310">
    <property type="term" value="P:DNA recombination"/>
    <property type="evidence" value="ECO:0007669"/>
    <property type="project" value="UniProtKB-UniRule"/>
</dbReference>
<dbReference type="InterPro" id="IPR006171">
    <property type="entry name" value="TOPRIM_dom"/>
</dbReference>
<organism evidence="11 14">
    <name type="scientific">Morganella morganii</name>
    <name type="common">Proteus morganii</name>
    <dbReference type="NCBI Taxonomy" id="582"/>
    <lineage>
        <taxon>Bacteria</taxon>
        <taxon>Pseudomonadati</taxon>
        <taxon>Pseudomonadota</taxon>
        <taxon>Gammaproteobacteria</taxon>
        <taxon>Enterobacterales</taxon>
        <taxon>Morganellaceae</taxon>
        <taxon>Morganella</taxon>
    </lineage>
</organism>
<proteinExistence type="inferred from homology"/>
<evidence type="ECO:0000259" key="8">
    <source>
        <dbReference type="PROSITE" id="PS50880"/>
    </source>
</evidence>
<dbReference type="PROSITE" id="PS50880">
    <property type="entry name" value="TOPRIM"/>
    <property type="match status" value="1"/>
</dbReference>
<dbReference type="SMART" id="SM00493">
    <property type="entry name" value="TOPRIM"/>
    <property type="match status" value="1"/>
</dbReference>
<evidence type="ECO:0000256" key="7">
    <source>
        <dbReference type="HAMAP-Rule" id="MF_00017"/>
    </source>
</evidence>
<dbReference type="PANTHER" id="PTHR30446:SF0">
    <property type="entry name" value="RECOMBINATION PROTEIN RECR"/>
    <property type="match status" value="1"/>
</dbReference>
<dbReference type="Gene3D" id="1.10.8.420">
    <property type="entry name" value="RecR Domain 1"/>
    <property type="match status" value="1"/>
</dbReference>
<dbReference type="InterPro" id="IPR034137">
    <property type="entry name" value="TOPRIM_RecR"/>
</dbReference>
<dbReference type="Proteomes" id="UP000650477">
    <property type="component" value="Unassembled WGS sequence"/>
</dbReference>
<dbReference type="EMBL" id="JAPKIY010000014">
    <property type="protein sequence ID" value="MDS0898120.1"/>
    <property type="molecule type" value="Genomic_DNA"/>
</dbReference>
<evidence type="ECO:0000256" key="5">
    <source>
        <dbReference type="ARBA" id="ARBA00023172"/>
    </source>
</evidence>
<keyword evidence="1 7" id="KW-0479">Metal-binding</keyword>
<evidence type="ECO:0000256" key="2">
    <source>
        <dbReference type="ARBA" id="ARBA00022763"/>
    </source>
</evidence>
<dbReference type="PROSITE" id="PS01300">
    <property type="entry name" value="RECR"/>
    <property type="match status" value="1"/>
</dbReference>
<evidence type="ECO:0000313" key="12">
    <source>
        <dbReference type="EMBL" id="MDS0898120.1"/>
    </source>
</evidence>
<dbReference type="Gene3D" id="3.40.1360.10">
    <property type="match status" value="1"/>
</dbReference>
<dbReference type="Proteomes" id="UP000244682">
    <property type="component" value="Chromosome"/>
</dbReference>
<feature type="domain" description="Toprim" evidence="8">
    <location>
        <begin position="81"/>
        <end position="176"/>
    </location>
</feature>
<dbReference type="RefSeq" id="WP_004236484.1">
    <property type="nucleotide sequence ID" value="NZ_ABGYJJ040000001.1"/>
</dbReference>
<evidence type="ECO:0000313" key="14">
    <source>
        <dbReference type="Proteomes" id="UP000650477"/>
    </source>
</evidence>
<dbReference type="Pfam" id="PF13662">
    <property type="entry name" value="Toprim_4"/>
    <property type="match status" value="1"/>
</dbReference>
<feature type="zinc finger region" description="C4-type" evidence="7">
    <location>
        <begin position="57"/>
        <end position="72"/>
    </location>
</feature>
<keyword evidence="4 7" id="KW-0862">Zinc</keyword>
<evidence type="ECO:0000313" key="13">
    <source>
        <dbReference type="Proteomes" id="UP000244682"/>
    </source>
</evidence>
<evidence type="ECO:0000313" key="9">
    <source>
        <dbReference type="EMBL" id="AWC94109.1"/>
    </source>
</evidence>
<dbReference type="Pfam" id="PF02132">
    <property type="entry name" value="RecR_ZnF"/>
    <property type="match status" value="1"/>
</dbReference>
<dbReference type="Pfam" id="PF21176">
    <property type="entry name" value="RecR_HhH"/>
    <property type="match status" value="1"/>
</dbReference>
<gene>
    <name evidence="7 10" type="primary">recR</name>
    <name evidence="9" type="ORF">AM380_10895</name>
    <name evidence="11" type="ORF">CYG68_08455</name>
    <name evidence="12" type="ORF">OSC06_09075</name>
    <name evidence="10" type="ORF">PN925_003396</name>
</gene>
<dbReference type="GO" id="GO:0006281">
    <property type="term" value="P:DNA repair"/>
    <property type="evidence" value="ECO:0007669"/>
    <property type="project" value="UniProtKB-UniRule"/>
</dbReference>
<evidence type="ECO:0000256" key="6">
    <source>
        <dbReference type="ARBA" id="ARBA00023204"/>
    </source>
</evidence>
<evidence type="ECO:0000256" key="1">
    <source>
        <dbReference type="ARBA" id="ARBA00022723"/>
    </source>
</evidence>
<dbReference type="CDD" id="cd01025">
    <property type="entry name" value="TOPRIM_recR"/>
    <property type="match status" value="1"/>
</dbReference>
<dbReference type="InterPro" id="IPR000093">
    <property type="entry name" value="DNA_Rcmb_RecR"/>
</dbReference>
<reference evidence="10" key="4">
    <citation type="submission" date="2024-02" db="EMBL/GenBank/DDBJ databases">
        <authorList>
            <consortium name="Clinical and Environmental Microbiology Branch: Whole genome sequencing antimicrobial resistance pathogens in the healthcare setting"/>
        </authorList>
    </citation>
    <scope>NUCLEOTIDE SEQUENCE</scope>
    <source>
        <strain evidence="10">2023KU-00017</strain>
    </source>
</reference>
<dbReference type="PANTHER" id="PTHR30446">
    <property type="entry name" value="RECOMBINATION PROTEIN RECR"/>
    <property type="match status" value="1"/>
</dbReference>
<keyword evidence="2 7" id="KW-0227">DNA damage</keyword>
<sequence length="205" mass="22417">MQTSPLLEALMDALRCLPGVGPKSAQRMAFQLLQRDRSGGMRLAQALTRAMSEIGHCRDCRTFTEQEQCTICANPRRQQTGLICVVESPADIHAIEQTGQFSGRYFVLMGHLSPLDGIGPMDIGLDKLEERLSQETITEVILATNPTVEGEATANYIAEMCAQYDVSASRIAHGVPVGGELEMVDGTTLSHSIAGRQKIRYNSDY</sequence>
<dbReference type="EMBL" id="PKLF01000006">
    <property type="protein sequence ID" value="MBE8612452.1"/>
    <property type="molecule type" value="Genomic_DNA"/>
</dbReference>
<dbReference type="InterPro" id="IPR015967">
    <property type="entry name" value="Rcmb_RecR_Znf"/>
</dbReference>
<accession>A0A0A5SFU9</accession>
<dbReference type="Gene3D" id="6.10.250.240">
    <property type="match status" value="1"/>
</dbReference>
<keyword evidence="5 7" id="KW-0233">DNA recombination</keyword>
<dbReference type="SUPFAM" id="SSF111304">
    <property type="entry name" value="Recombination protein RecR"/>
    <property type="match status" value="1"/>
</dbReference>
<protein>
    <recommendedName>
        <fullName evidence="7">Recombination protein RecR</fullName>
    </recommendedName>
</protein>
<dbReference type="InterPro" id="IPR023627">
    <property type="entry name" value="Rcmb_RecR"/>
</dbReference>
<dbReference type="GO" id="GO:0003677">
    <property type="term" value="F:DNA binding"/>
    <property type="evidence" value="ECO:0007669"/>
    <property type="project" value="UniProtKB-UniRule"/>
</dbReference>
<dbReference type="GeneID" id="93359426"/>
<dbReference type="EMBL" id="CP028956">
    <property type="protein sequence ID" value="AWC94109.1"/>
    <property type="molecule type" value="Genomic_DNA"/>
</dbReference>
<dbReference type="NCBIfam" id="TIGR00615">
    <property type="entry name" value="recR"/>
    <property type="match status" value="1"/>
</dbReference>
<comment type="similarity">
    <text evidence="7">Belongs to the RecR family.</text>
</comment>
<dbReference type="FunFam" id="3.40.1360.10:FF:000001">
    <property type="entry name" value="Recombination protein RecR"/>
    <property type="match status" value="1"/>
</dbReference>
<reference evidence="12" key="3">
    <citation type="submission" date="2023-02" db="EMBL/GenBank/DDBJ databases">
        <title>Detection, antimicrobial susceptibility and genomic characterization of NDM-producing species of Morganellaceae, Yersiniaceae, and Enterobacteriaceae other than Klebsiella.</title>
        <authorList>
            <person name="Camargo C.H."/>
            <person name="Sacchi C.T."/>
            <person name="Campos K.R."/>
        </authorList>
    </citation>
    <scope>NUCLEOTIDE SEQUENCE</scope>
    <source>
        <strain evidence="12">1189_21</strain>
    </source>
</reference>
<reference evidence="11" key="1">
    <citation type="submission" date="2017-12" db="EMBL/GenBank/DDBJ databases">
        <title>Genome sequencing and analysis.</title>
        <authorList>
            <person name="Huang Y.-T."/>
        </authorList>
    </citation>
    <scope>NUCLEOTIDE SEQUENCE</scope>
    <source>
        <strain evidence="11">VGH116</strain>
    </source>
</reference>
<dbReference type="Pfam" id="PF21175">
    <property type="entry name" value="RecR_C"/>
    <property type="match status" value="1"/>
</dbReference>
<evidence type="ECO:0000256" key="4">
    <source>
        <dbReference type="ARBA" id="ARBA00022833"/>
    </source>
</evidence>
<dbReference type="STRING" id="582.AL531_11590"/>
<dbReference type="GO" id="GO:0008270">
    <property type="term" value="F:zinc ion binding"/>
    <property type="evidence" value="ECO:0007669"/>
    <property type="project" value="UniProtKB-KW"/>
</dbReference>
<reference evidence="9 13" key="2">
    <citation type="submission" date="2018-04" db="EMBL/GenBank/DDBJ databases">
        <title>Whole genome sequencing of Morganella morganii AR_0133.</title>
        <authorList>
            <person name="Conlan S."/>
            <person name="Thomas P.J."/>
            <person name="Mullikin J."/>
            <person name="Frank K.M."/>
            <person name="Segre J.A."/>
        </authorList>
    </citation>
    <scope>NUCLEOTIDE SEQUENCE [LARGE SCALE GENOMIC DNA]</scope>
    <source>
        <strain evidence="9 13">AR_0133</strain>
    </source>
</reference>
<comment type="function">
    <text evidence="7">May play a role in DNA repair. It seems to be involved in an RecBC-independent recombinational process of DNA repair. It may act with RecF and RecO.</text>
</comment>
<evidence type="ECO:0000313" key="11">
    <source>
        <dbReference type="EMBL" id="MBE8612452.1"/>
    </source>
</evidence>
<dbReference type="HAMAP" id="MF_00017">
    <property type="entry name" value="RecR"/>
    <property type="match status" value="1"/>
</dbReference>
<dbReference type="EMBL" id="ABKJEP030000065">
    <property type="protein sequence ID" value="EMO9457990.1"/>
    <property type="molecule type" value="Genomic_DNA"/>
</dbReference>
<dbReference type="Proteomes" id="UP001182247">
    <property type="component" value="Unassembled WGS sequence"/>
</dbReference>
<dbReference type="FunFam" id="1.10.8.420:FF:000001">
    <property type="entry name" value="Recombination protein RecR"/>
    <property type="match status" value="1"/>
</dbReference>
<keyword evidence="3 7" id="KW-0863">Zinc-finger</keyword>
<evidence type="ECO:0000256" key="3">
    <source>
        <dbReference type="ARBA" id="ARBA00022771"/>
    </source>
</evidence>
<dbReference type="AlphaFoldDB" id="A0A0A5SFU9"/>
<keyword evidence="6 7" id="KW-0234">DNA repair</keyword>
<evidence type="ECO:0000313" key="10">
    <source>
        <dbReference type="EMBL" id="EMO9457990.1"/>
    </source>
</evidence>